<dbReference type="Pfam" id="PF03748">
    <property type="entry name" value="FliL"/>
    <property type="match status" value="1"/>
</dbReference>
<keyword evidence="8 10" id="KW-1133">Transmembrane helix</keyword>
<evidence type="ECO:0000313" key="12">
    <source>
        <dbReference type="Proteomes" id="UP000050417"/>
    </source>
</evidence>
<evidence type="ECO:0000256" key="5">
    <source>
        <dbReference type="ARBA" id="ARBA00022500"/>
    </source>
</evidence>
<evidence type="ECO:0000256" key="2">
    <source>
        <dbReference type="ARBA" id="ARBA00004162"/>
    </source>
</evidence>
<reference evidence="11 12" key="1">
    <citation type="submission" date="2015-07" db="EMBL/GenBank/DDBJ databases">
        <title>Genome sequence of Ornatilinea apprima DSM 23815.</title>
        <authorList>
            <person name="Hemp J."/>
            <person name="Ward L.M."/>
            <person name="Pace L.A."/>
            <person name="Fischer W.W."/>
        </authorList>
    </citation>
    <scope>NUCLEOTIDE SEQUENCE [LARGE SCALE GENOMIC DNA]</scope>
    <source>
        <strain evidence="11 12">P3M-1</strain>
    </source>
</reference>
<dbReference type="GO" id="GO:0006935">
    <property type="term" value="P:chemotaxis"/>
    <property type="evidence" value="ECO:0007669"/>
    <property type="project" value="UniProtKB-KW"/>
</dbReference>
<dbReference type="GO" id="GO:0071978">
    <property type="term" value="P:bacterial-type flagellum-dependent swarming motility"/>
    <property type="evidence" value="ECO:0007669"/>
    <property type="project" value="TreeGrafter"/>
</dbReference>
<comment type="function">
    <text evidence="1 10">Controls the rotational direction of flagella during chemotaxis.</text>
</comment>
<dbReference type="OrthoDB" id="9799777at2"/>
<comment type="subcellular location">
    <subcellularLocation>
        <location evidence="2">Cell membrane</location>
        <topology evidence="2">Single-pass membrane protein</topology>
    </subcellularLocation>
</comment>
<dbReference type="STRING" id="1134406.ADN00_17220"/>
<dbReference type="GO" id="GO:0005886">
    <property type="term" value="C:plasma membrane"/>
    <property type="evidence" value="ECO:0007669"/>
    <property type="project" value="UniProtKB-SubCell"/>
</dbReference>
<dbReference type="InterPro" id="IPR005503">
    <property type="entry name" value="FliL"/>
</dbReference>
<dbReference type="Proteomes" id="UP000050417">
    <property type="component" value="Unassembled WGS sequence"/>
</dbReference>
<comment type="caution">
    <text evidence="11">The sequence shown here is derived from an EMBL/GenBank/DDBJ whole genome shotgun (WGS) entry which is preliminary data.</text>
</comment>
<keyword evidence="12" id="KW-1185">Reference proteome</keyword>
<keyword evidence="5 10" id="KW-0145">Chemotaxis</keyword>
<evidence type="ECO:0000256" key="6">
    <source>
        <dbReference type="ARBA" id="ARBA00022692"/>
    </source>
</evidence>
<evidence type="ECO:0000256" key="8">
    <source>
        <dbReference type="ARBA" id="ARBA00022989"/>
    </source>
</evidence>
<evidence type="ECO:0000256" key="3">
    <source>
        <dbReference type="ARBA" id="ARBA00008281"/>
    </source>
</evidence>
<evidence type="ECO:0000256" key="9">
    <source>
        <dbReference type="ARBA" id="ARBA00023136"/>
    </source>
</evidence>
<keyword evidence="4 10" id="KW-1003">Cell membrane</keyword>
<evidence type="ECO:0000256" key="1">
    <source>
        <dbReference type="ARBA" id="ARBA00002254"/>
    </source>
</evidence>
<organism evidence="11 12">
    <name type="scientific">Ornatilinea apprima</name>
    <dbReference type="NCBI Taxonomy" id="1134406"/>
    <lineage>
        <taxon>Bacteria</taxon>
        <taxon>Bacillati</taxon>
        <taxon>Chloroflexota</taxon>
        <taxon>Anaerolineae</taxon>
        <taxon>Anaerolineales</taxon>
        <taxon>Anaerolineaceae</taxon>
        <taxon>Ornatilinea</taxon>
    </lineage>
</organism>
<dbReference type="GO" id="GO:0009425">
    <property type="term" value="C:bacterial-type flagellum basal body"/>
    <property type="evidence" value="ECO:0007669"/>
    <property type="project" value="InterPro"/>
</dbReference>
<dbReference type="PANTHER" id="PTHR35091:SF2">
    <property type="entry name" value="FLAGELLAR PROTEIN FLIL"/>
    <property type="match status" value="1"/>
</dbReference>
<keyword evidence="7 10" id="KW-0283">Flagellar rotation</keyword>
<evidence type="ECO:0000256" key="4">
    <source>
        <dbReference type="ARBA" id="ARBA00022475"/>
    </source>
</evidence>
<proteinExistence type="inferred from homology"/>
<feature type="transmembrane region" description="Helical" evidence="10">
    <location>
        <begin position="12"/>
        <end position="35"/>
    </location>
</feature>
<keyword evidence="9 10" id="KW-0472">Membrane</keyword>
<comment type="similarity">
    <text evidence="3 10">Belongs to the FliL family.</text>
</comment>
<evidence type="ECO:0000313" key="11">
    <source>
        <dbReference type="EMBL" id="KPL71429.1"/>
    </source>
</evidence>
<dbReference type="PANTHER" id="PTHR35091">
    <property type="entry name" value="FLAGELLAR PROTEIN FLIL"/>
    <property type="match status" value="1"/>
</dbReference>
<dbReference type="AlphaFoldDB" id="A0A0P6WR96"/>
<dbReference type="RefSeq" id="WP_075064289.1">
    <property type="nucleotide sequence ID" value="NZ_LGCL01000041.1"/>
</dbReference>
<name>A0A0P6WR96_9CHLR</name>
<accession>A0A0P6WR96</accession>
<dbReference type="EMBL" id="LGCL01000041">
    <property type="protein sequence ID" value="KPL71429.1"/>
    <property type="molecule type" value="Genomic_DNA"/>
</dbReference>
<gene>
    <name evidence="11" type="ORF">ADN00_17220</name>
</gene>
<sequence>MEKVSNILSLVLKILAVLVLLITAAFSMATAYIMFAPDDYPKPFYLQYLYPTAESGTLLPASEHSSGTVAQAVVEPVLAQPGSGVMINTGTKIINLTDPSGRKYIRVAVVLEFNPPAVDPEAEESGGAHGGEETATDPITEFTTEITAKLPVIDDNIITLLSSKSFEQLYTAEGKEGLRNEIRDRINQALPGYTVIAVYFTEFVVE</sequence>
<keyword evidence="6 10" id="KW-0812">Transmembrane</keyword>
<evidence type="ECO:0000256" key="10">
    <source>
        <dbReference type="RuleBase" id="RU364125"/>
    </source>
</evidence>
<evidence type="ECO:0000256" key="7">
    <source>
        <dbReference type="ARBA" id="ARBA00022779"/>
    </source>
</evidence>
<protein>
    <recommendedName>
        <fullName evidence="10">Flagellar protein FliL</fullName>
    </recommendedName>
</protein>